<evidence type="ECO:0000256" key="2">
    <source>
        <dbReference type="ARBA" id="ARBA00001974"/>
    </source>
</evidence>
<dbReference type="EC" id="1.1.5.4" evidence="8"/>
<keyword evidence="6 8" id="KW-0274">FAD</keyword>
<dbReference type="NCBIfam" id="NF003606">
    <property type="entry name" value="PRK05257.2-1"/>
    <property type="match status" value="1"/>
</dbReference>
<dbReference type="NCBIfam" id="NF003608">
    <property type="entry name" value="PRK05257.2-4"/>
    <property type="match status" value="1"/>
</dbReference>
<evidence type="ECO:0000256" key="3">
    <source>
        <dbReference type="ARBA" id="ARBA00005012"/>
    </source>
</evidence>
<evidence type="ECO:0000256" key="4">
    <source>
        <dbReference type="ARBA" id="ARBA00022532"/>
    </source>
</evidence>
<dbReference type="Gene3D" id="3.50.50.60">
    <property type="entry name" value="FAD/NAD(P)-binding domain"/>
    <property type="match status" value="1"/>
</dbReference>
<dbReference type="PANTHER" id="PTHR43104:SF2">
    <property type="entry name" value="L-2-HYDROXYGLUTARATE DEHYDROGENASE, MITOCHONDRIAL"/>
    <property type="match status" value="1"/>
</dbReference>
<name>A0A6I6UKY2_9BACI</name>
<comment type="similarity">
    <text evidence="8">Belongs to the MQO family.</text>
</comment>
<accession>A0A6I6UKY2</accession>
<dbReference type="NCBIfam" id="TIGR01320">
    <property type="entry name" value="mal_quin_oxido"/>
    <property type="match status" value="1"/>
</dbReference>
<comment type="cofactor">
    <cofactor evidence="2 8">
        <name>FAD</name>
        <dbReference type="ChEBI" id="CHEBI:57692"/>
    </cofactor>
</comment>
<evidence type="ECO:0000256" key="6">
    <source>
        <dbReference type="ARBA" id="ARBA00022827"/>
    </source>
</evidence>
<dbReference type="NCBIfam" id="NF003605">
    <property type="entry name" value="PRK05257.1-4"/>
    <property type="match status" value="1"/>
</dbReference>
<dbReference type="Gene3D" id="3.30.9.10">
    <property type="entry name" value="D-Amino Acid Oxidase, subunit A, domain 2"/>
    <property type="match status" value="1"/>
</dbReference>
<evidence type="ECO:0000256" key="7">
    <source>
        <dbReference type="ARBA" id="ARBA00023002"/>
    </source>
</evidence>
<protein>
    <recommendedName>
        <fullName evidence="8">Probable malate:quinone oxidoreductase</fullName>
        <ecNumber evidence="8">1.1.5.4</ecNumber>
    </recommendedName>
    <alternativeName>
        <fullName evidence="8">MQO</fullName>
    </alternativeName>
    <alternativeName>
        <fullName evidence="8">Malate dehydrogenase [quinone]</fullName>
    </alternativeName>
</protein>
<dbReference type="InterPro" id="IPR006231">
    <property type="entry name" value="MQO"/>
</dbReference>
<dbReference type="NCBIfam" id="NF003603">
    <property type="entry name" value="PRK05257.1-1"/>
    <property type="match status" value="1"/>
</dbReference>
<organism evidence="9 10">
    <name type="scientific">Rossellomorea vietnamensis</name>
    <dbReference type="NCBI Taxonomy" id="218284"/>
    <lineage>
        <taxon>Bacteria</taxon>
        <taxon>Bacillati</taxon>
        <taxon>Bacillota</taxon>
        <taxon>Bacilli</taxon>
        <taxon>Bacillales</taxon>
        <taxon>Bacillaceae</taxon>
        <taxon>Rossellomorea</taxon>
    </lineage>
</organism>
<dbReference type="GO" id="GO:0008924">
    <property type="term" value="F:L-malate dehydrogenase (quinone) activity"/>
    <property type="evidence" value="ECO:0007669"/>
    <property type="project" value="UniProtKB-UniRule"/>
</dbReference>
<keyword evidence="4 8" id="KW-0816">Tricarboxylic acid cycle</keyword>
<keyword evidence="7 8" id="KW-0560">Oxidoreductase</keyword>
<dbReference type="HAMAP" id="MF_00212">
    <property type="entry name" value="MQO"/>
    <property type="match status" value="1"/>
</dbReference>
<dbReference type="NCBIfam" id="NF003609">
    <property type="entry name" value="PRK05257.2-5"/>
    <property type="match status" value="1"/>
</dbReference>
<proteinExistence type="inferred from homology"/>
<dbReference type="RefSeq" id="WP_159361228.1">
    <property type="nucleotide sequence ID" value="NZ_CP047394.1"/>
</dbReference>
<dbReference type="NCBIfam" id="NF003604">
    <property type="entry name" value="PRK05257.1-3"/>
    <property type="match status" value="1"/>
</dbReference>
<evidence type="ECO:0000313" key="9">
    <source>
        <dbReference type="EMBL" id="QHE60209.1"/>
    </source>
</evidence>
<evidence type="ECO:0000256" key="8">
    <source>
        <dbReference type="HAMAP-Rule" id="MF_00212"/>
    </source>
</evidence>
<dbReference type="Pfam" id="PF06039">
    <property type="entry name" value="Mqo"/>
    <property type="match status" value="1"/>
</dbReference>
<dbReference type="UniPathway" id="UPA00223">
    <property type="reaction ID" value="UER01008"/>
</dbReference>
<dbReference type="NCBIfam" id="NF009875">
    <property type="entry name" value="PRK13339.1"/>
    <property type="match status" value="1"/>
</dbReference>
<dbReference type="EMBL" id="CP047394">
    <property type="protein sequence ID" value="QHE60209.1"/>
    <property type="molecule type" value="Genomic_DNA"/>
</dbReference>
<dbReference type="GO" id="GO:0047545">
    <property type="term" value="F:(S)-2-hydroxyglutarate dehydrogenase activity"/>
    <property type="evidence" value="ECO:0007669"/>
    <property type="project" value="TreeGrafter"/>
</dbReference>
<comment type="catalytic activity">
    <reaction evidence="1 8">
        <text>(S)-malate + a quinone = a quinol + oxaloacetate</text>
        <dbReference type="Rhea" id="RHEA:46012"/>
        <dbReference type="ChEBI" id="CHEBI:15589"/>
        <dbReference type="ChEBI" id="CHEBI:16452"/>
        <dbReference type="ChEBI" id="CHEBI:24646"/>
        <dbReference type="ChEBI" id="CHEBI:132124"/>
        <dbReference type="EC" id="1.1.5.4"/>
    </reaction>
</comment>
<dbReference type="GO" id="GO:0006099">
    <property type="term" value="P:tricarboxylic acid cycle"/>
    <property type="evidence" value="ECO:0007669"/>
    <property type="project" value="UniProtKB-UniRule"/>
</dbReference>
<dbReference type="KEGG" id="bvq:FHE72_03540"/>
<dbReference type="NCBIfam" id="NF003610">
    <property type="entry name" value="PRK05257.3-1"/>
    <property type="match status" value="1"/>
</dbReference>
<comment type="pathway">
    <text evidence="3 8">Carbohydrate metabolism; tricarboxylic acid cycle; oxaloacetate from (S)-malate (quinone route): step 1/1.</text>
</comment>
<gene>
    <name evidence="8" type="primary">mqo</name>
    <name evidence="9" type="ORF">FHE72_03540</name>
</gene>
<evidence type="ECO:0000313" key="10">
    <source>
        <dbReference type="Proteomes" id="UP000465062"/>
    </source>
</evidence>
<evidence type="ECO:0000256" key="1">
    <source>
        <dbReference type="ARBA" id="ARBA00001139"/>
    </source>
</evidence>
<dbReference type="Proteomes" id="UP000465062">
    <property type="component" value="Chromosome"/>
</dbReference>
<evidence type="ECO:0000256" key="5">
    <source>
        <dbReference type="ARBA" id="ARBA00022630"/>
    </source>
</evidence>
<dbReference type="SUPFAM" id="SSF51905">
    <property type="entry name" value="FAD/NAD(P)-binding domain"/>
    <property type="match status" value="1"/>
</dbReference>
<dbReference type="AlphaFoldDB" id="A0A6I6UKY2"/>
<dbReference type="InterPro" id="IPR036188">
    <property type="entry name" value="FAD/NAD-bd_sf"/>
</dbReference>
<reference evidence="9 10" key="1">
    <citation type="submission" date="2019-06" db="EMBL/GenBank/DDBJ databases">
        <title>An operon consisting of a P-type ATPase gene and a transcriptional regular gene given the different cadmium resistance in Bacillus vietamensis 151-6 and Bacillus marisflavi 151-25.</title>
        <authorList>
            <person name="Yu X."/>
        </authorList>
    </citation>
    <scope>NUCLEOTIDE SEQUENCE [LARGE SCALE GENOMIC DNA]</scope>
    <source>
        <strain evidence="9 10">151-6</strain>
    </source>
</reference>
<keyword evidence="5 8" id="KW-0285">Flavoprotein</keyword>
<dbReference type="NCBIfam" id="NF003611">
    <property type="entry name" value="PRK05257.3-2"/>
    <property type="match status" value="1"/>
</dbReference>
<sequence>MSSLQKKTDVILIGAGVMSATLGVILKELAPEWEITVFEKLAKPGEESSNEWNNAGTGHSALCELNYTSEKPDGSIDITKAIKVNEQFQLSRQFWSYLVNRNLIGQPQEFIMPIPHMSMVQGKENVEFLKKRLEALSASPLFEGMEFSDDPEKLKEWIPLIMDGRESDDPIAATKIDSGTDVNFGALTRKLFDHLNDKGVEINYNHSVEDIKRKSDGSWEVKVHDIDGIKMEYHTAKFVFIGGGGGSLPLLQKTGIPESKQIGGFPVSGLFMVCNNPEVIAQHHGKVYGKAKVGAPPMSVPHLDTRYIDNKKSLLFGPFAGFSPKFLKTGSNMDLITSVKPNNLFTMLAAGVKEMGLTKYLIQQVLLSNEKRMEELREFIPNAKSEDWDIVVAGQRVQVIKDTEAGKGTLQFGTEVVSAADGSVAALLGASPGASTAVHVMLEVLDKCFPQHMKEWEPKIKEMIPSYGVALGENPELFREIHTSTAKALGLRDKEVAYS</sequence>
<dbReference type="PANTHER" id="PTHR43104">
    <property type="entry name" value="L-2-HYDROXYGLUTARATE DEHYDROGENASE, MITOCHONDRIAL"/>
    <property type="match status" value="1"/>
</dbReference>